<feature type="compositionally biased region" description="Low complexity" evidence="10">
    <location>
        <begin position="1"/>
        <end position="14"/>
    </location>
</feature>
<feature type="compositionally biased region" description="Low complexity" evidence="10">
    <location>
        <begin position="54"/>
        <end position="76"/>
    </location>
</feature>
<comment type="similarity">
    <text evidence="3 8">Belongs to the fungal TPase family.</text>
</comment>
<evidence type="ECO:0000313" key="13">
    <source>
        <dbReference type="Proteomes" id="UP000237144"/>
    </source>
</evidence>
<dbReference type="Pfam" id="PF02940">
    <property type="entry name" value="mRNA_triPase"/>
    <property type="match status" value="1"/>
</dbReference>
<sequence length="529" mass="56788">MAASPAPTNGDAAAAGGGGARQPSRSPSIVSILNNPDEAVRPYSDQDYFGTTGESFFTRTTSPTPATATAAAAAASEPPPRPSHKRPRTAGSGTHSPGTAVPLAGRDDAAHEEHEGSMEPPTSRFRRSSSTASAAAAAATTATTSSSAAGPPSAAPEAGSSWAGTASPGSTPSVSPANASPALASIPVPPPPPAPTHGAAATPTPTARVRRPAEADLPLEPSVFNVGPIDEFTREVADWLWGFTQTLDWDKVEVSFLSSGAISRLRQHLLPSRPRIEAKIGVLLDMRAGNQRVQFPVPIETILMDDTGLRFDANMAEAEASLSPETFDEAVADVRHHIWRYAQSQHAHFNQLLNMRVEEAAQPSYPHARIRYTHTRELDTFHSVPAPAGGTRKVRVTRDQKDPTKVKAVEKVRVADMNIFSPKRLFDWRISVSLEVPTPVPDTPPSGRSRYKDRISYSHQLCQVDLTKVQSGSPTAPATHELEVEIRNAKQLLEEAAKDQRGEENRYLDMVQILLNNIRMLIRNASEPQ</sequence>
<accession>A0A2S5B603</accession>
<comment type="subcellular location">
    <subcellularLocation>
        <location evidence="2 8">Nucleus</location>
    </subcellularLocation>
</comment>
<dbReference type="EMBL" id="PJQD01000055">
    <property type="protein sequence ID" value="POY72214.1"/>
    <property type="molecule type" value="Genomic_DNA"/>
</dbReference>
<feature type="compositionally biased region" description="Low complexity" evidence="10">
    <location>
        <begin position="128"/>
        <end position="164"/>
    </location>
</feature>
<keyword evidence="4 8" id="KW-0507">mRNA processing</keyword>
<comment type="caution">
    <text evidence="12">The sequence shown here is derived from an EMBL/GenBank/DDBJ whole genome shotgun (WGS) entry which is preliminary data.</text>
</comment>
<dbReference type="AlphaFoldDB" id="A0A2S5B603"/>
<dbReference type="InterPro" id="IPR040343">
    <property type="entry name" value="Cet1/Ctl1"/>
</dbReference>
<dbReference type="GO" id="GO:0031533">
    <property type="term" value="C:mRNA capping enzyme complex"/>
    <property type="evidence" value="ECO:0007669"/>
    <property type="project" value="UniProtKB-UniRule"/>
</dbReference>
<evidence type="ECO:0000256" key="2">
    <source>
        <dbReference type="ARBA" id="ARBA00004123"/>
    </source>
</evidence>
<comment type="function">
    <text evidence="8">First step of mRNA capping. Converts the 5'-triphosphate end of a nascent mRNA chain into a diphosphate end.</text>
</comment>
<feature type="compositionally biased region" description="Basic and acidic residues" evidence="10">
    <location>
        <begin position="105"/>
        <end position="117"/>
    </location>
</feature>
<keyword evidence="6 8" id="KW-0539">Nucleus</keyword>
<protein>
    <recommendedName>
        <fullName evidence="8">mRNA-capping enzyme subunit beta</fullName>
        <ecNumber evidence="8">3.6.1.74</ecNumber>
    </recommendedName>
    <alternativeName>
        <fullName evidence="8">mRNA 5'-phosphatase</fullName>
    </alternativeName>
    <alternativeName>
        <fullName evidence="8">mRNA 5'-triphosphate monophosphatase</fullName>
    </alternativeName>
</protein>
<dbReference type="InterPro" id="IPR037009">
    <property type="entry name" value="mRNA_triPase_Cet1_sf"/>
</dbReference>
<dbReference type="GO" id="GO:0004651">
    <property type="term" value="F:polynucleotide 5'-phosphatase activity"/>
    <property type="evidence" value="ECO:0007669"/>
    <property type="project" value="UniProtKB-UniRule"/>
</dbReference>
<evidence type="ECO:0000313" key="12">
    <source>
        <dbReference type="EMBL" id="POY72214.1"/>
    </source>
</evidence>
<evidence type="ECO:0000259" key="11">
    <source>
        <dbReference type="Pfam" id="PF02940"/>
    </source>
</evidence>
<proteinExistence type="inferred from homology"/>
<dbReference type="CDD" id="cd07470">
    <property type="entry name" value="CYTH-like_mRNA_RTPase"/>
    <property type="match status" value="1"/>
</dbReference>
<dbReference type="InterPro" id="IPR004206">
    <property type="entry name" value="mRNA_triPase_Cet1"/>
</dbReference>
<dbReference type="PANTHER" id="PTHR28118">
    <property type="entry name" value="POLYNUCLEOTIDE 5'-TRIPHOSPHATASE-RELATED"/>
    <property type="match status" value="1"/>
</dbReference>
<evidence type="ECO:0000256" key="3">
    <source>
        <dbReference type="ARBA" id="ARBA00006345"/>
    </source>
</evidence>
<keyword evidence="5 8" id="KW-0378">Hydrolase</keyword>
<evidence type="ECO:0000256" key="6">
    <source>
        <dbReference type="ARBA" id="ARBA00023242"/>
    </source>
</evidence>
<keyword evidence="9" id="KW-0175">Coiled coil</keyword>
<dbReference type="STRING" id="741276.A0A2S5B603"/>
<reference evidence="12 13" key="1">
    <citation type="journal article" date="2018" name="Front. Microbiol.">
        <title>Prospects for Fungal Bioremediation of Acidic Radioactive Waste Sites: Characterization and Genome Sequence of Rhodotorula taiwanensis MD1149.</title>
        <authorList>
            <person name="Tkavc R."/>
            <person name="Matrosova V.Y."/>
            <person name="Grichenko O.E."/>
            <person name="Gostincar C."/>
            <person name="Volpe R.P."/>
            <person name="Klimenkova P."/>
            <person name="Gaidamakova E.K."/>
            <person name="Zhou C.E."/>
            <person name="Stewart B.J."/>
            <person name="Lyman M.G."/>
            <person name="Malfatti S.A."/>
            <person name="Rubinfeld B."/>
            <person name="Courtot M."/>
            <person name="Singh J."/>
            <person name="Dalgard C.L."/>
            <person name="Hamilton T."/>
            <person name="Frey K.G."/>
            <person name="Gunde-Cimerman N."/>
            <person name="Dugan L."/>
            <person name="Daly M.J."/>
        </authorList>
    </citation>
    <scope>NUCLEOTIDE SEQUENCE [LARGE SCALE GENOMIC DNA]</scope>
    <source>
        <strain evidence="12 13">MD1149</strain>
    </source>
</reference>
<comment type="subunit">
    <text evidence="8">Heterodimer. The mRNA-capping enzyme is composed of two separate chains alpha and beta, respectively a mRNA guanylyltransferase and an mRNA 5'-triphosphate monophosphatase.</text>
</comment>
<evidence type="ECO:0000256" key="10">
    <source>
        <dbReference type="SAM" id="MobiDB-lite"/>
    </source>
</evidence>
<dbReference type="Proteomes" id="UP000237144">
    <property type="component" value="Unassembled WGS sequence"/>
</dbReference>
<comment type="cofactor">
    <cofactor evidence="1 8">
        <name>Mg(2+)</name>
        <dbReference type="ChEBI" id="CHEBI:18420"/>
    </cofactor>
</comment>
<evidence type="ECO:0000256" key="8">
    <source>
        <dbReference type="RuleBase" id="RU367053"/>
    </source>
</evidence>
<feature type="compositionally biased region" description="Low complexity" evidence="10">
    <location>
        <begin position="196"/>
        <end position="207"/>
    </location>
</feature>
<dbReference type="InterPro" id="IPR033469">
    <property type="entry name" value="CYTH-like_dom_sf"/>
</dbReference>
<keyword evidence="8" id="KW-0506">mRNA capping</keyword>
<dbReference type="Gene3D" id="3.20.100.10">
    <property type="entry name" value="mRNA triphosphatase Cet1-like"/>
    <property type="match status" value="1"/>
</dbReference>
<dbReference type="SUPFAM" id="SSF55154">
    <property type="entry name" value="CYTH-like phosphatases"/>
    <property type="match status" value="1"/>
</dbReference>
<dbReference type="GO" id="GO:0140818">
    <property type="term" value="F:mRNA 5'-triphosphate monophosphatase activity"/>
    <property type="evidence" value="ECO:0007669"/>
    <property type="project" value="UniProtKB-EC"/>
</dbReference>
<gene>
    <name evidence="12" type="ORF">BMF94_4720</name>
</gene>
<dbReference type="EC" id="3.6.1.74" evidence="8"/>
<evidence type="ECO:0000256" key="9">
    <source>
        <dbReference type="SAM" id="Coils"/>
    </source>
</evidence>
<evidence type="ECO:0000256" key="4">
    <source>
        <dbReference type="ARBA" id="ARBA00022664"/>
    </source>
</evidence>
<evidence type="ECO:0000256" key="1">
    <source>
        <dbReference type="ARBA" id="ARBA00001946"/>
    </source>
</evidence>
<organism evidence="12 13">
    <name type="scientific">Rhodotorula taiwanensis</name>
    <dbReference type="NCBI Taxonomy" id="741276"/>
    <lineage>
        <taxon>Eukaryota</taxon>
        <taxon>Fungi</taxon>
        <taxon>Dikarya</taxon>
        <taxon>Basidiomycota</taxon>
        <taxon>Pucciniomycotina</taxon>
        <taxon>Microbotryomycetes</taxon>
        <taxon>Sporidiobolales</taxon>
        <taxon>Sporidiobolaceae</taxon>
        <taxon>Rhodotorula</taxon>
    </lineage>
</organism>
<name>A0A2S5B603_9BASI</name>
<keyword evidence="13" id="KW-1185">Reference proteome</keyword>
<dbReference type="PANTHER" id="PTHR28118:SF1">
    <property type="entry name" value="POLYNUCLEOTIDE 5'-TRIPHOSPHATASE CTL1-RELATED"/>
    <property type="match status" value="1"/>
</dbReference>
<dbReference type="GO" id="GO:0006370">
    <property type="term" value="P:7-methylguanosine mRNA capping"/>
    <property type="evidence" value="ECO:0007669"/>
    <property type="project" value="UniProtKB-UniRule"/>
</dbReference>
<feature type="coiled-coil region" evidence="9">
    <location>
        <begin position="479"/>
        <end position="506"/>
    </location>
</feature>
<feature type="compositionally biased region" description="Polar residues" evidence="10">
    <location>
        <begin position="167"/>
        <end position="178"/>
    </location>
</feature>
<feature type="region of interest" description="Disordered" evidence="10">
    <location>
        <begin position="1"/>
        <end position="210"/>
    </location>
</feature>
<evidence type="ECO:0000256" key="5">
    <source>
        <dbReference type="ARBA" id="ARBA00022801"/>
    </source>
</evidence>
<evidence type="ECO:0000256" key="7">
    <source>
        <dbReference type="ARBA" id="ARBA00047740"/>
    </source>
</evidence>
<feature type="domain" description="mRNA triphosphatase Cet1-like" evidence="11">
    <location>
        <begin position="230"/>
        <end position="486"/>
    </location>
</feature>
<dbReference type="OrthoDB" id="272147at2759"/>
<comment type="catalytic activity">
    <reaction evidence="7">
        <text>a 5'-end triphospho-ribonucleoside in mRNA + H2O = a 5'-end diphospho-ribonucleoside in mRNA + phosphate + H(+)</text>
        <dbReference type="Rhea" id="RHEA:67004"/>
        <dbReference type="Rhea" id="RHEA-COMP:17164"/>
        <dbReference type="Rhea" id="RHEA-COMP:17165"/>
        <dbReference type="ChEBI" id="CHEBI:15377"/>
        <dbReference type="ChEBI" id="CHEBI:15378"/>
        <dbReference type="ChEBI" id="CHEBI:43474"/>
        <dbReference type="ChEBI" id="CHEBI:167616"/>
        <dbReference type="ChEBI" id="CHEBI:167618"/>
        <dbReference type="EC" id="3.6.1.74"/>
    </reaction>
    <physiologicalReaction direction="left-to-right" evidence="7">
        <dbReference type="Rhea" id="RHEA:67005"/>
    </physiologicalReaction>
</comment>